<dbReference type="InterPro" id="IPR006311">
    <property type="entry name" value="TAT_signal"/>
</dbReference>
<sequence length="64" mass="6652">MRLSPSSLWPVLAPIRRNVLLLLAAFALGLALAPPVTAALPRTEAHGEAFEIVEILGPGGVLAI</sequence>
<dbReference type="PROSITE" id="PS51318">
    <property type="entry name" value="TAT"/>
    <property type="match status" value="1"/>
</dbReference>
<name>A0A6J4IVC6_9PROT</name>
<dbReference type="EMBL" id="CADCTD010000116">
    <property type="protein sequence ID" value="CAA9260170.1"/>
    <property type="molecule type" value="Genomic_DNA"/>
</dbReference>
<reference evidence="1" key="1">
    <citation type="submission" date="2020-02" db="EMBL/GenBank/DDBJ databases">
        <authorList>
            <person name="Meier V. D."/>
        </authorList>
    </citation>
    <scope>NUCLEOTIDE SEQUENCE</scope>
    <source>
        <strain evidence="1">AVDCRST_MAG27</strain>
    </source>
</reference>
<dbReference type="AlphaFoldDB" id="A0A6J4IVC6"/>
<evidence type="ECO:0000313" key="1">
    <source>
        <dbReference type="EMBL" id="CAA9260170.1"/>
    </source>
</evidence>
<accession>A0A6J4IVC6</accession>
<proteinExistence type="predicted"/>
<gene>
    <name evidence="1" type="ORF">AVDCRST_MAG27-2497</name>
</gene>
<protein>
    <submittedName>
        <fullName evidence="1">Uncharacterized protein</fullName>
    </submittedName>
</protein>
<organism evidence="1">
    <name type="scientific">uncultured Craurococcus sp</name>
    <dbReference type="NCBI Taxonomy" id="1135998"/>
    <lineage>
        <taxon>Bacteria</taxon>
        <taxon>Pseudomonadati</taxon>
        <taxon>Pseudomonadota</taxon>
        <taxon>Alphaproteobacteria</taxon>
        <taxon>Acetobacterales</taxon>
        <taxon>Acetobacteraceae</taxon>
        <taxon>Craurococcus</taxon>
        <taxon>environmental samples</taxon>
    </lineage>
</organism>